<evidence type="ECO:0000313" key="12">
    <source>
        <dbReference type="Proteomes" id="UP000094296"/>
    </source>
</evidence>
<dbReference type="UniPathway" id="UPA00241">
    <property type="reaction ID" value="UER00355"/>
</dbReference>
<sequence>MNIAVYPGSFDPVTYGHLDIIERGAKIFDKVVVAILENPNKNPLFSIDQRKQLLISATSNLSNVEIDSFHGLLADYMLHINARAIIKGLRAVSDFEYELQMASINKKLAPEVETFFMMTNNNYSFLSSSVVKEVAKYGGDISDLVPENVLEAFKKIYD</sequence>
<evidence type="ECO:0000256" key="9">
    <source>
        <dbReference type="HAMAP-Rule" id="MF_00151"/>
    </source>
</evidence>
<comment type="subunit">
    <text evidence="9">Homohexamer.</text>
</comment>
<dbReference type="HAMAP" id="MF_00151">
    <property type="entry name" value="PPAT_bact"/>
    <property type="match status" value="1"/>
</dbReference>
<dbReference type="PANTHER" id="PTHR21342:SF1">
    <property type="entry name" value="PHOSPHOPANTETHEINE ADENYLYLTRANSFERASE"/>
    <property type="match status" value="1"/>
</dbReference>
<feature type="domain" description="Cytidyltransferase-like" evidence="10">
    <location>
        <begin position="5"/>
        <end position="133"/>
    </location>
</feature>
<comment type="function">
    <text evidence="9">Reversibly transfers an adenylyl group from ATP to 4'-phosphopantetheine, yielding dephospho-CoA (dPCoA) and pyrophosphate.</text>
</comment>
<feature type="binding site" evidence="9">
    <location>
        <position position="41"/>
    </location>
    <ligand>
        <name>substrate</name>
    </ligand>
</feature>
<dbReference type="GO" id="GO:0015937">
    <property type="term" value="P:coenzyme A biosynthetic process"/>
    <property type="evidence" value="ECO:0007669"/>
    <property type="project" value="UniProtKB-UniRule"/>
</dbReference>
<dbReference type="GO" id="GO:0005524">
    <property type="term" value="F:ATP binding"/>
    <property type="evidence" value="ECO:0007669"/>
    <property type="project" value="UniProtKB-KW"/>
</dbReference>
<evidence type="ECO:0000256" key="7">
    <source>
        <dbReference type="ARBA" id="ARBA00022993"/>
    </source>
</evidence>
<keyword evidence="6 9" id="KW-0460">Magnesium</keyword>
<evidence type="ECO:0000256" key="3">
    <source>
        <dbReference type="ARBA" id="ARBA00022695"/>
    </source>
</evidence>
<evidence type="ECO:0000256" key="1">
    <source>
        <dbReference type="ARBA" id="ARBA00022490"/>
    </source>
</evidence>
<protein>
    <recommendedName>
        <fullName evidence="9">Phosphopantetheine adenylyltransferase</fullName>
        <ecNumber evidence="9">2.7.7.3</ecNumber>
    </recommendedName>
    <alternativeName>
        <fullName evidence="9">Dephospho-CoA pyrophosphorylase</fullName>
    </alternativeName>
    <alternativeName>
        <fullName evidence="9">Pantetheine-phosphate adenylyltransferase</fullName>
        <shortName evidence="9">PPAT</shortName>
    </alternativeName>
</protein>
<dbReference type="NCBIfam" id="TIGR01510">
    <property type="entry name" value="coaD_prev_kdtB"/>
    <property type="match status" value="1"/>
</dbReference>
<dbReference type="PRINTS" id="PR01020">
    <property type="entry name" value="LPSBIOSNTHSS"/>
</dbReference>
<dbReference type="STRING" id="766136.BHF68_02475"/>
<dbReference type="OrthoDB" id="9806661at2"/>
<dbReference type="GO" id="GO:0004595">
    <property type="term" value="F:pantetheine-phosphate adenylyltransferase activity"/>
    <property type="evidence" value="ECO:0007669"/>
    <property type="project" value="UniProtKB-UniRule"/>
</dbReference>
<dbReference type="EMBL" id="MIJE01000001">
    <property type="protein sequence ID" value="OEF98549.1"/>
    <property type="molecule type" value="Genomic_DNA"/>
</dbReference>
<evidence type="ECO:0000313" key="11">
    <source>
        <dbReference type="EMBL" id="OEF98549.1"/>
    </source>
</evidence>
<dbReference type="InterPro" id="IPR004821">
    <property type="entry name" value="Cyt_trans-like"/>
</dbReference>
<keyword evidence="4 9" id="KW-0547">Nucleotide-binding</keyword>
<dbReference type="Proteomes" id="UP000094296">
    <property type="component" value="Unassembled WGS sequence"/>
</dbReference>
<feature type="binding site" evidence="9">
    <location>
        <begin position="88"/>
        <end position="90"/>
    </location>
    <ligand>
        <name>ATP</name>
        <dbReference type="ChEBI" id="CHEBI:30616"/>
    </ligand>
</feature>
<dbReference type="CDD" id="cd02163">
    <property type="entry name" value="PPAT"/>
    <property type="match status" value="1"/>
</dbReference>
<comment type="similarity">
    <text evidence="9">Belongs to the bacterial CoaD family.</text>
</comment>
<comment type="catalytic activity">
    <reaction evidence="8 9">
        <text>(R)-4'-phosphopantetheine + ATP + H(+) = 3'-dephospho-CoA + diphosphate</text>
        <dbReference type="Rhea" id="RHEA:19801"/>
        <dbReference type="ChEBI" id="CHEBI:15378"/>
        <dbReference type="ChEBI" id="CHEBI:30616"/>
        <dbReference type="ChEBI" id="CHEBI:33019"/>
        <dbReference type="ChEBI" id="CHEBI:57328"/>
        <dbReference type="ChEBI" id="CHEBI:61723"/>
        <dbReference type="EC" id="2.7.7.3"/>
    </reaction>
</comment>
<evidence type="ECO:0000256" key="5">
    <source>
        <dbReference type="ARBA" id="ARBA00022840"/>
    </source>
</evidence>
<keyword evidence="5 9" id="KW-0067">ATP-binding</keyword>
<evidence type="ECO:0000256" key="8">
    <source>
        <dbReference type="ARBA" id="ARBA00029346"/>
    </source>
</evidence>
<evidence type="ECO:0000259" key="10">
    <source>
        <dbReference type="Pfam" id="PF01467"/>
    </source>
</evidence>
<comment type="pathway">
    <text evidence="9">Cofactor biosynthesis; coenzyme A biosynthesis; CoA from (R)-pantothenate: step 4/5.</text>
</comment>
<feature type="binding site" evidence="9">
    <location>
        <begin position="9"/>
        <end position="10"/>
    </location>
    <ligand>
        <name>ATP</name>
        <dbReference type="ChEBI" id="CHEBI:30616"/>
    </ligand>
</feature>
<keyword evidence="1 9" id="KW-0963">Cytoplasm</keyword>
<evidence type="ECO:0000256" key="4">
    <source>
        <dbReference type="ARBA" id="ARBA00022741"/>
    </source>
</evidence>
<comment type="subcellular location">
    <subcellularLocation>
        <location evidence="9">Cytoplasm</location>
    </subcellularLocation>
</comment>
<proteinExistence type="inferred from homology"/>
<name>A0A1E5G613_9FIRM</name>
<dbReference type="PANTHER" id="PTHR21342">
    <property type="entry name" value="PHOSPHOPANTETHEINE ADENYLYLTRANSFERASE"/>
    <property type="match status" value="1"/>
</dbReference>
<dbReference type="GO" id="GO:0005737">
    <property type="term" value="C:cytoplasm"/>
    <property type="evidence" value="ECO:0007669"/>
    <property type="project" value="UniProtKB-SubCell"/>
</dbReference>
<dbReference type="AlphaFoldDB" id="A0A1E5G613"/>
<dbReference type="Gene3D" id="3.40.50.620">
    <property type="entry name" value="HUPs"/>
    <property type="match status" value="1"/>
</dbReference>
<evidence type="ECO:0000256" key="2">
    <source>
        <dbReference type="ARBA" id="ARBA00022679"/>
    </source>
</evidence>
<dbReference type="InterPro" id="IPR014729">
    <property type="entry name" value="Rossmann-like_a/b/a_fold"/>
</dbReference>
<keyword evidence="12" id="KW-1185">Reference proteome</keyword>
<dbReference type="InterPro" id="IPR001980">
    <property type="entry name" value="PPAT"/>
</dbReference>
<feature type="binding site" evidence="9">
    <location>
        <position position="9"/>
    </location>
    <ligand>
        <name>substrate</name>
    </ligand>
</feature>
<comment type="cofactor">
    <cofactor evidence="9">
        <name>Mg(2+)</name>
        <dbReference type="ChEBI" id="CHEBI:18420"/>
    </cofactor>
</comment>
<dbReference type="NCBIfam" id="TIGR00125">
    <property type="entry name" value="cyt_tran_rel"/>
    <property type="match status" value="1"/>
</dbReference>
<keyword evidence="2 9" id="KW-0808">Transferase</keyword>
<feature type="binding site" evidence="9">
    <location>
        <position position="17"/>
    </location>
    <ligand>
        <name>ATP</name>
        <dbReference type="ChEBI" id="CHEBI:30616"/>
    </ligand>
</feature>
<feature type="binding site" evidence="9">
    <location>
        <position position="87"/>
    </location>
    <ligand>
        <name>substrate</name>
    </ligand>
</feature>
<feature type="binding site" evidence="9">
    <location>
        <position position="98"/>
    </location>
    <ligand>
        <name>ATP</name>
        <dbReference type="ChEBI" id="CHEBI:30616"/>
    </ligand>
</feature>
<organism evidence="11 12">
    <name type="scientific">Desulfuribacillus alkaliarsenatis</name>
    <dbReference type="NCBI Taxonomy" id="766136"/>
    <lineage>
        <taxon>Bacteria</taxon>
        <taxon>Bacillati</taxon>
        <taxon>Bacillota</taxon>
        <taxon>Desulfuribacillia</taxon>
        <taxon>Desulfuribacillales</taxon>
        <taxon>Desulfuribacillaceae</taxon>
        <taxon>Desulfuribacillus</taxon>
    </lineage>
</organism>
<feature type="site" description="Transition state stabilizer" evidence="9">
    <location>
        <position position="17"/>
    </location>
</feature>
<keyword evidence="7 9" id="KW-0173">Coenzyme A biosynthesis</keyword>
<feature type="binding site" evidence="9">
    <location>
        <begin position="123"/>
        <end position="129"/>
    </location>
    <ligand>
        <name>ATP</name>
        <dbReference type="ChEBI" id="CHEBI:30616"/>
    </ligand>
</feature>
<dbReference type="EC" id="2.7.7.3" evidence="9"/>
<dbReference type="RefSeq" id="WP_069642041.1">
    <property type="nucleotide sequence ID" value="NZ_MIJE01000001.1"/>
</dbReference>
<reference evidence="11 12" key="1">
    <citation type="submission" date="2016-09" db="EMBL/GenBank/DDBJ databases">
        <title>Draft genome sequence for the type strain of Desulfuribacillus alkaliarsenatis AHT28, an obligately anaerobic, sulfidogenic bacterium isolated from Russian soda lake sediments.</title>
        <authorList>
            <person name="Abin C.A."/>
            <person name="Hollibaugh J.T."/>
        </authorList>
    </citation>
    <scope>NUCLEOTIDE SEQUENCE [LARGE SCALE GENOMIC DNA]</scope>
    <source>
        <strain evidence="11 12">AHT28</strain>
    </source>
</reference>
<feature type="binding site" evidence="9">
    <location>
        <position position="73"/>
    </location>
    <ligand>
        <name>substrate</name>
    </ligand>
</feature>
<accession>A0A1E5G613</accession>
<keyword evidence="3 9" id="KW-0548">Nucleotidyltransferase</keyword>
<gene>
    <name evidence="9" type="primary">coaD</name>
    <name evidence="11" type="ORF">BHF68_02475</name>
</gene>
<dbReference type="SUPFAM" id="SSF52374">
    <property type="entry name" value="Nucleotidylyl transferase"/>
    <property type="match status" value="1"/>
</dbReference>
<dbReference type="Pfam" id="PF01467">
    <property type="entry name" value="CTP_transf_like"/>
    <property type="match status" value="1"/>
</dbReference>
<comment type="caution">
    <text evidence="11">The sequence shown here is derived from an EMBL/GenBank/DDBJ whole genome shotgun (WGS) entry which is preliminary data.</text>
</comment>
<evidence type="ECO:0000256" key="6">
    <source>
        <dbReference type="ARBA" id="ARBA00022842"/>
    </source>
</evidence>